<dbReference type="FunCoup" id="B9SUG5">
    <property type="interactions" value="6"/>
</dbReference>
<dbReference type="FunFam" id="1.20.140.40:FF:000006">
    <property type="entry name" value="Pectinesterase inhibitor 3"/>
    <property type="match status" value="1"/>
</dbReference>
<dbReference type="Proteomes" id="UP000008311">
    <property type="component" value="Unassembled WGS sequence"/>
</dbReference>
<dbReference type="GO" id="GO:0009505">
    <property type="term" value="C:plant-type cell wall"/>
    <property type="evidence" value="ECO:0000318"/>
    <property type="project" value="GO_Central"/>
</dbReference>
<dbReference type="InterPro" id="IPR035513">
    <property type="entry name" value="Invertase/methylesterase_inhib"/>
</dbReference>
<dbReference type="GO" id="GO:0004857">
    <property type="term" value="F:enzyme inhibitor activity"/>
    <property type="evidence" value="ECO:0000318"/>
    <property type="project" value="GO_Central"/>
</dbReference>
<feature type="chain" id="PRO_5002889728" evidence="7">
    <location>
        <begin position="29"/>
        <end position="205"/>
    </location>
</feature>
<dbReference type="InParanoid" id="B9SUG5"/>
<accession>B9SUG5</accession>
<dbReference type="AlphaFoldDB" id="B9SUG5"/>
<keyword evidence="3" id="KW-0964">Secreted</keyword>
<dbReference type="NCBIfam" id="TIGR01614">
    <property type="entry name" value="PME_inhib"/>
    <property type="match status" value="1"/>
</dbReference>
<comment type="subcellular location">
    <subcellularLocation>
        <location evidence="1">Secreted</location>
        <location evidence="1">Extracellular space</location>
        <location evidence="1">Apoplast</location>
    </subcellularLocation>
</comment>
<organism evidence="9 10">
    <name type="scientific">Ricinus communis</name>
    <name type="common">Castor bean</name>
    <dbReference type="NCBI Taxonomy" id="3988"/>
    <lineage>
        <taxon>Eukaryota</taxon>
        <taxon>Viridiplantae</taxon>
        <taxon>Streptophyta</taxon>
        <taxon>Embryophyta</taxon>
        <taxon>Tracheophyta</taxon>
        <taxon>Spermatophyta</taxon>
        <taxon>Magnoliopsida</taxon>
        <taxon>eudicotyledons</taxon>
        <taxon>Gunneridae</taxon>
        <taxon>Pentapetalae</taxon>
        <taxon>rosids</taxon>
        <taxon>fabids</taxon>
        <taxon>Malpighiales</taxon>
        <taxon>Euphorbiaceae</taxon>
        <taxon>Acalyphoideae</taxon>
        <taxon>Acalypheae</taxon>
        <taxon>Ricinus</taxon>
    </lineage>
</organism>
<sequence length="205" mass="22372">MEPTITSYLLKFALTFLLFISNMEKSSSSATAATTKSSSSAYKEYLKTACSSTTYPKLCYSSLSPYCYTIKTDDLTLCSTALNVSLQVAYNTSSLVTVLSKQKGLSKTEAQVIEDCIDEMGDSIDELSQSLDAFGSLKLNSTDLRFQISNIQTWVSAALTNEDTCSDEIDDTRVSSSAKKKIKKSISNVARITCNALALINKLPY</sequence>
<comment type="similarity">
    <text evidence="6">Belongs to the PMEI family.</text>
</comment>
<dbReference type="KEGG" id="rcu:8260643"/>
<dbReference type="CDD" id="cd15798">
    <property type="entry name" value="PMEI-like_3"/>
    <property type="match status" value="1"/>
</dbReference>
<dbReference type="OrthoDB" id="1430376at2759"/>
<evidence type="ECO:0000256" key="3">
    <source>
        <dbReference type="ARBA" id="ARBA00022525"/>
    </source>
</evidence>
<evidence type="ECO:0000256" key="5">
    <source>
        <dbReference type="ARBA" id="ARBA00023157"/>
    </source>
</evidence>
<evidence type="ECO:0000256" key="6">
    <source>
        <dbReference type="ARBA" id="ARBA00038471"/>
    </source>
</evidence>
<keyword evidence="5" id="KW-1015">Disulfide bond</keyword>
<evidence type="ECO:0000313" key="9">
    <source>
        <dbReference type="EMBL" id="EEF32721.1"/>
    </source>
</evidence>
<dbReference type="InterPro" id="IPR051955">
    <property type="entry name" value="PME_Inhibitor"/>
</dbReference>
<evidence type="ECO:0000256" key="1">
    <source>
        <dbReference type="ARBA" id="ARBA00004271"/>
    </source>
</evidence>
<dbReference type="eggNOG" id="KOG0017">
    <property type="taxonomic scope" value="Eukaryota"/>
</dbReference>
<keyword evidence="4 7" id="KW-0732">Signal</keyword>
<feature type="domain" description="Pectinesterase inhibitor" evidence="8">
    <location>
        <begin position="41"/>
        <end position="199"/>
    </location>
</feature>
<dbReference type="Gene3D" id="1.20.140.40">
    <property type="entry name" value="Invertase/pectin methylesterase inhibitor family protein"/>
    <property type="match status" value="1"/>
</dbReference>
<dbReference type="EMBL" id="EQ974147">
    <property type="protein sequence ID" value="EEF32721.1"/>
    <property type="molecule type" value="Genomic_DNA"/>
</dbReference>
<keyword evidence="10" id="KW-1185">Reference proteome</keyword>
<name>B9SUG5_RICCO</name>
<dbReference type="GO" id="GO:0009827">
    <property type="term" value="P:plant-type cell wall modification"/>
    <property type="evidence" value="ECO:0000318"/>
    <property type="project" value="GO_Central"/>
</dbReference>
<dbReference type="SMART" id="SM00856">
    <property type="entry name" value="PMEI"/>
    <property type="match status" value="1"/>
</dbReference>
<dbReference type="STRING" id="3988.B9SUG5"/>
<protein>
    <submittedName>
        <fullName evidence="9">21 kDa protein, putative</fullName>
    </submittedName>
</protein>
<dbReference type="GO" id="GO:0048046">
    <property type="term" value="C:apoplast"/>
    <property type="evidence" value="ECO:0007669"/>
    <property type="project" value="UniProtKB-SubCell"/>
</dbReference>
<gene>
    <name evidence="9" type="ORF">RCOM_0572330</name>
</gene>
<feature type="signal peptide" evidence="7">
    <location>
        <begin position="1"/>
        <end position="28"/>
    </location>
</feature>
<dbReference type="PANTHER" id="PTHR31080:SF212">
    <property type="entry name" value="PECTINESTERASE INHIBITOR DOMAIN-CONTAINING PROTEIN"/>
    <property type="match status" value="1"/>
</dbReference>
<evidence type="ECO:0000313" key="10">
    <source>
        <dbReference type="Proteomes" id="UP000008311"/>
    </source>
</evidence>
<dbReference type="SUPFAM" id="SSF101148">
    <property type="entry name" value="Plant invertase/pectin methylesterase inhibitor"/>
    <property type="match status" value="1"/>
</dbReference>
<proteinExistence type="inferred from homology"/>
<evidence type="ECO:0000256" key="4">
    <source>
        <dbReference type="ARBA" id="ARBA00022729"/>
    </source>
</evidence>
<evidence type="ECO:0000259" key="8">
    <source>
        <dbReference type="SMART" id="SM00856"/>
    </source>
</evidence>
<reference evidence="10" key="1">
    <citation type="journal article" date="2010" name="Nat. Biotechnol.">
        <title>Draft genome sequence of the oilseed species Ricinus communis.</title>
        <authorList>
            <person name="Chan A.P."/>
            <person name="Crabtree J."/>
            <person name="Zhao Q."/>
            <person name="Lorenzi H."/>
            <person name="Orvis J."/>
            <person name="Puiu D."/>
            <person name="Melake-Berhan A."/>
            <person name="Jones K.M."/>
            <person name="Redman J."/>
            <person name="Chen G."/>
            <person name="Cahoon E.B."/>
            <person name="Gedil M."/>
            <person name="Stanke M."/>
            <person name="Haas B.J."/>
            <person name="Wortman J.R."/>
            <person name="Fraser-Liggett C.M."/>
            <person name="Ravel J."/>
            <person name="Rabinowicz P.D."/>
        </authorList>
    </citation>
    <scope>NUCLEOTIDE SEQUENCE [LARGE SCALE GENOMIC DNA]</scope>
    <source>
        <strain evidence="10">cv. Hale</strain>
    </source>
</reference>
<evidence type="ECO:0000256" key="2">
    <source>
        <dbReference type="ARBA" id="ARBA00022523"/>
    </source>
</evidence>
<dbReference type="InterPro" id="IPR006501">
    <property type="entry name" value="Pectinesterase_inhib_dom"/>
</dbReference>
<keyword evidence="2" id="KW-0052">Apoplast</keyword>
<dbReference type="Pfam" id="PF04043">
    <property type="entry name" value="PMEI"/>
    <property type="match status" value="1"/>
</dbReference>
<dbReference type="PANTHER" id="PTHR31080">
    <property type="entry name" value="PECTINESTERASE INHIBITOR-LIKE"/>
    <property type="match status" value="1"/>
</dbReference>
<evidence type="ECO:0000256" key="7">
    <source>
        <dbReference type="SAM" id="SignalP"/>
    </source>
</evidence>